<evidence type="ECO:0000256" key="2">
    <source>
        <dbReference type="SAM" id="SignalP"/>
    </source>
</evidence>
<feature type="chain" id="PRO_5045140835" description="HEAT repeat domain-containing protein" evidence="2">
    <location>
        <begin position="26"/>
        <end position="405"/>
    </location>
</feature>
<keyword evidence="4" id="KW-1185">Reference proteome</keyword>
<feature type="coiled-coil region" evidence="1">
    <location>
        <begin position="52"/>
        <end position="145"/>
    </location>
</feature>
<reference evidence="4" key="1">
    <citation type="journal article" date="2019" name="Int. J. Syst. Evol. Microbiol.">
        <title>The Global Catalogue of Microorganisms (GCM) 10K type strain sequencing project: providing services to taxonomists for standard genome sequencing and annotation.</title>
        <authorList>
            <consortium name="The Broad Institute Genomics Platform"/>
            <consortium name="The Broad Institute Genome Sequencing Center for Infectious Disease"/>
            <person name="Wu L."/>
            <person name="Ma J."/>
        </authorList>
    </citation>
    <scope>NUCLEOTIDE SEQUENCE [LARGE SCALE GENOMIC DNA]</scope>
    <source>
        <strain evidence="4">KCTC 52438</strain>
    </source>
</reference>
<name>A0ABV7HFR6_9GAMM</name>
<keyword evidence="2" id="KW-0732">Signal</keyword>
<evidence type="ECO:0000313" key="4">
    <source>
        <dbReference type="Proteomes" id="UP001595476"/>
    </source>
</evidence>
<organism evidence="3 4">
    <name type="scientific">Litoribrevibacter euphylliae</name>
    <dbReference type="NCBI Taxonomy" id="1834034"/>
    <lineage>
        <taxon>Bacteria</taxon>
        <taxon>Pseudomonadati</taxon>
        <taxon>Pseudomonadota</taxon>
        <taxon>Gammaproteobacteria</taxon>
        <taxon>Oceanospirillales</taxon>
        <taxon>Oceanospirillaceae</taxon>
        <taxon>Litoribrevibacter</taxon>
    </lineage>
</organism>
<protein>
    <recommendedName>
        <fullName evidence="5">HEAT repeat domain-containing protein</fullName>
    </recommendedName>
</protein>
<feature type="signal peptide" evidence="2">
    <location>
        <begin position="1"/>
        <end position="25"/>
    </location>
</feature>
<dbReference type="EMBL" id="JBHRSZ010000007">
    <property type="protein sequence ID" value="MFC3152717.1"/>
    <property type="molecule type" value="Genomic_DNA"/>
</dbReference>
<gene>
    <name evidence="3" type="ORF">ACFOEK_16895</name>
</gene>
<evidence type="ECO:0008006" key="5">
    <source>
        <dbReference type="Google" id="ProtNLM"/>
    </source>
</evidence>
<proteinExistence type="predicted"/>
<keyword evidence="1" id="KW-0175">Coiled coil</keyword>
<accession>A0ABV7HFR6</accession>
<evidence type="ECO:0000313" key="3">
    <source>
        <dbReference type="EMBL" id="MFC3152717.1"/>
    </source>
</evidence>
<dbReference type="Proteomes" id="UP001595476">
    <property type="component" value="Unassembled WGS sequence"/>
</dbReference>
<evidence type="ECO:0000256" key="1">
    <source>
        <dbReference type="SAM" id="Coils"/>
    </source>
</evidence>
<sequence>MFATNRLSAIAAAISLALVSQTALSNDKFDADRYDNNFSELDKSVSCSVQKQDALTQQNQQLQQRTELLENQLANLQGKLSELRKQGKQARGLSQSQAQLVEENQRLSDALDNLRIKTDQYLLVCNDFKNRLDKTTELNDTLKDNLSLKDQRIAQLEHGQVSGRDCPAQPECPSNPPSSNIGVYSETLQAGIGSHSYLKLDGVYRLHNDKRADAILSVRKFLPMPLDKPTYMKLVGEGFSDDKWNWDVRAEAAKHLIRFRPRDLSSADIKALLVSSVNEKRNAILQHLLAGAQYPMMFDGALSLIAGYYDQTDYAQDRKAEAIQMLSFYLPRNLNRDQVFKLLTGLTGKARSSALESLTSRISTNLTHEDKQRLLDGFYSQSDAGKKQWNRGYDALSPEKRSFVF</sequence>
<dbReference type="RefSeq" id="WP_386722642.1">
    <property type="nucleotide sequence ID" value="NZ_JBHRSZ010000007.1"/>
</dbReference>
<comment type="caution">
    <text evidence="3">The sequence shown here is derived from an EMBL/GenBank/DDBJ whole genome shotgun (WGS) entry which is preliminary data.</text>
</comment>